<dbReference type="OrthoDB" id="60371at2759"/>
<reference evidence="13" key="1">
    <citation type="submission" date="2016-03" db="EMBL/GenBank/DDBJ databases">
        <title>Updated assembly of Pseudogymnoascus destructans, the fungus causing white-nose syndrome of bats.</title>
        <authorList>
            <person name="Palmer J.M."/>
            <person name="Drees K.P."/>
            <person name="Foster J.T."/>
            <person name="Lindner D.L."/>
        </authorList>
    </citation>
    <scope>NUCLEOTIDE SEQUENCE [LARGE SCALE GENOMIC DNA]</scope>
    <source>
        <strain evidence="13">20631-21</strain>
    </source>
</reference>
<dbReference type="AlphaFoldDB" id="A0A177AP39"/>
<sequence length="234" mass="25273">MPSSVAVAGGADQFDSIEDAIAAFKNGEFVVVLDDPGRENEGDLIIAAEDVTPEQMAFMVRYSSGLICAPLVPELCVDLGLPQMVVNNEDPKSTAYTLSIDANHPSTTTGISAQDRALTCRMLGAKGARKEDFRRPGHVFPLQARKGLVRQRPGHTEATVEFCRLAGKQLVGICCELVEDGEVVEGQALRKEPGMMRTEGCLAFGKKWGLKVVTIEALVAYVENREGKYKNGSD</sequence>
<keyword evidence="10 12" id="KW-0456">Lyase</keyword>
<organism evidence="13">
    <name type="scientific">Pseudogymnoascus destructans</name>
    <dbReference type="NCBI Taxonomy" id="655981"/>
    <lineage>
        <taxon>Eukaryota</taxon>
        <taxon>Fungi</taxon>
        <taxon>Dikarya</taxon>
        <taxon>Ascomycota</taxon>
        <taxon>Pezizomycotina</taxon>
        <taxon>Leotiomycetes</taxon>
        <taxon>Thelebolales</taxon>
        <taxon>Thelebolaceae</taxon>
        <taxon>Pseudogymnoascus</taxon>
    </lineage>
</organism>
<comment type="cofactor">
    <cofactor evidence="12">
        <name>Mg(2+)</name>
        <dbReference type="ChEBI" id="CHEBI:18420"/>
    </cofactor>
    <cofactor evidence="12">
        <name>Mn(2+)</name>
        <dbReference type="ChEBI" id="CHEBI:29035"/>
    </cofactor>
    <text evidence="12">Binds 2 divalent metal cations per subunit. Magnesium or manganese.</text>
</comment>
<evidence type="ECO:0000256" key="2">
    <source>
        <dbReference type="ARBA" id="ARBA00011738"/>
    </source>
</evidence>
<dbReference type="VEuPathDB" id="FungiDB:GMDG_02795"/>
<comment type="catalytic activity">
    <reaction evidence="12">
        <text>D-ribulose 5-phosphate = (2S)-2-hydroxy-3-oxobutyl phosphate + formate + H(+)</text>
        <dbReference type="Rhea" id="RHEA:18457"/>
        <dbReference type="ChEBI" id="CHEBI:15378"/>
        <dbReference type="ChEBI" id="CHEBI:15740"/>
        <dbReference type="ChEBI" id="CHEBI:58121"/>
        <dbReference type="ChEBI" id="CHEBI:58830"/>
        <dbReference type="EC" id="4.1.99.12"/>
    </reaction>
</comment>
<dbReference type="SUPFAM" id="SSF55821">
    <property type="entry name" value="YrdC/RibB"/>
    <property type="match status" value="1"/>
</dbReference>
<dbReference type="Pfam" id="PF00926">
    <property type="entry name" value="DHBP_synthase"/>
    <property type="match status" value="1"/>
</dbReference>
<dbReference type="Gene3D" id="3.90.870.10">
    <property type="entry name" value="DHBP synthase"/>
    <property type="match status" value="1"/>
</dbReference>
<evidence type="ECO:0000256" key="10">
    <source>
        <dbReference type="ARBA" id="ARBA00023239"/>
    </source>
</evidence>
<dbReference type="PANTHER" id="PTHR21327">
    <property type="entry name" value="GTP CYCLOHYDROLASE II-RELATED"/>
    <property type="match status" value="1"/>
</dbReference>
<dbReference type="GO" id="GO:0005829">
    <property type="term" value="C:cytosol"/>
    <property type="evidence" value="ECO:0007669"/>
    <property type="project" value="TreeGrafter"/>
</dbReference>
<evidence type="ECO:0000256" key="6">
    <source>
        <dbReference type="ARBA" id="ARBA00022723"/>
    </source>
</evidence>
<evidence type="ECO:0000256" key="3">
    <source>
        <dbReference type="ARBA" id="ARBA00012153"/>
    </source>
</evidence>
<keyword evidence="8" id="KW-0318">Glutathionylation</keyword>
<dbReference type="eggNOG" id="KOG1284">
    <property type="taxonomic scope" value="Eukaryota"/>
</dbReference>
<dbReference type="NCBIfam" id="TIGR00506">
    <property type="entry name" value="ribB"/>
    <property type="match status" value="1"/>
</dbReference>
<evidence type="ECO:0000256" key="12">
    <source>
        <dbReference type="RuleBase" id="RU003843"/>
    </source>
</evidence>
<dbReference type="RefSeq" id="XP_024328401.1">
    <property type="nucleotide sequence ID" value="XM_024463777.1"/>
</dbReference>
<dbReference type="Proteomes" id="UP000077154">
    <property type="component" value="Unassembled WGS sequence"/>
</dbReference>
<keyword evidence="9 12" id="KW-0464">Manganese</keyword>
<keyword evidence="5 12" id="KW-0686">Riboflavin biosynthesis</keyword>
<keyword evidence="6 12" id="KW-0479">Metal-binding</keyword>
<dbReference type="UniPathway" id="UPA00275">
    <property type="reaction ID" value="UER00399"/>
</dbReference>
<keyword evidence="7 12" id="KW-0460">Magnesium</keyword>
<name>A0A177AP39_9PEZI</name>
<dbReference type="GO" id="GO:0009231">
    <property type="term" value="P:riboflavin biosynthetic process"/>
    <property type="evidence" value="ECO:0007669"/>
    <property type="project" value="UniProtKB-UniPathway"/>
</dbReference>
<dbReference type="GO" id="GO:0046872">
    <property type="term" value="F:metal ion binding"/>
    <property type="evidence" value="ECO:0007669"/>
    <property type="project" value="UniProtKB-KW"/>
</dbReference>
<dbReference type="InterPro" id="IPR017945">
    <property type="entry name" value="DHBP_synth_RibB-like_a/b_dom"/>
</dbReference>
<dbReference type="GO" id="GO:0005758">
    <property type="term" value="C:mitochondrial intermembrane space"/>
    <property type="evidence" value="ECO:0007669"/>
    <property type="project" value="TreeGrafter"/>
</dbReference>
<comment type="subunit">
    <text evidence="2 12">Homodimer.</text>
</comment>
<evidence type="ECO:0000256" key="9">
    <source>
        <dbReference type="ARBA" id="ARBA00023211"/>
    </source>
</evidence>
<comment type="pathway">
    <text evidence="1 12">Cofactor biosynthesis; riboflavin biosynthesis; 2-hydroxy-3-oxobutyl phosphate from D-ribulose 5-phosphate: step 1/1.</text>
</comment>
<dbReference type="FunFam" id="3.90.870.10:FF:000002">
    <property type="entry name" value="3,4-dihydroxy-2-butanone 4-phosphate synthase"/>
    <property type="match status" value="1"/>
</dbReference>
<dbReference type="EMBL" id="KV441386">
    <property type="protein sequence ID" value="OAF63131.1"/>
    <property type="molecule type" value="Genomic_DNA"/>
</dbReference>
<proteinExistence type="inferred from homology"/>
<evidence type="ECO:0000256" key="11">
    <source>
        <dbReference type="ARBA" id="ARBA00060730"/>
    </source>
</evidence>
<accession>A0A177AP39</accession>
<dbReference type="PANTHER" id="PTHR21327:SF18">
    <property type="entry name" value="3,4-DIHYDROXY-2-BUTANONE 4-PHOSPHATE SYNTHASE"/>
    <property type="match status" value="1"/>
</dbReference>
<dbReference type="EC" id="4.1.99.12" evidence="3 12"/>
<evidence type="ECO:0000256" key="8">
    <source>
        <dbReference type="ARBA" id="ARBA00023206"/>
    </source>
</evidence>
<evidence type="ECO:0000313" key="13">
    <source>
        <dbReference type="EMBL" id="OAF63131.1"/>
    </source>
</evidence>
<dbReference type="GO" id="GO:0008686">
    <property type="term" value="F:3,4-dihydroxy-2-butanone-4-phosphate synthase activity"/>
    <property type="evidence" value="ECO:0007669"/>
    <property type="project" value="UniProtKB-EC"/>
</dbReference>
<evidence type="ECO:0000256" key="5">
    <source>
        <dbReference type="ARBA" id="ARBA00022619"/>
    </source>
</evidence>
<evidence type="ECO:0000256" key="4">
    <source>
        <dbReference type="ARBA" id="ARBA00018836"/>
    </source>
</evidence>
<gene>
    <name evidence="13" type="primary">RIB3</name>
    <name evidence="13" type="ORF">VC83_00080</name>
</gene>
<dbReference type="GeneID" id="36283179"/>
<evidence type="ECO:0000256" key="1">
    <source>
        <dbReference type="ARBA" id="ARBA00004904"/>
    </source>
</evidence>
<protein>
    <recommendedName>
        <fullName evidence="4 12">3,4-dihydroxy-2-butanone 4-phosphate synthase</fullName>
        <shortName evidence="12">DHBP synthase</shortName>
        <ecNumber evidence="3 12">4.1.99.12</ecNumber>
    </recommendedName>
</protein>
<comment type="function">
    <text evidence="12">Catalyzes the conversion of D-ribulose 5-phosphate to formate and 3,4-dihydroxy-2-butanone 4-phosphate.</text>
</comment>
<dbReference type="InterPro" id="IPR000422">
    <property type="entry name" value="DHBP_synthase_RibB"/>
</dbReference>
<evidence type="ECO:0000256" key="7">
    <source>
        <dbReference type="ARBA" id="ARBA00022842"/>
    </source>
</evidence>
<comment type="similarity">
    <text evidence="11 12">Belongs to the DHBP synthase family.</text>
</comment>